<name>A0ABW2CVR6_9ACTN</name>
<comment type="caution">
    <text evidence="1">The sequence shown here is derived from an EMBL/GenBank/DDBJ whole genome shotgun (WGS) entry which is preliminary data.</text>
</comment>
<evidence type="ECO:0000313" key="2">
    <source>
        <dbReference type="Proteomes" id="UP001596380"/>
    </source>
</evidence>
<dbReference type="EMBL" id="JBHSXS010000030">
    <property type="protein sequence ID" value="MFC6884739.1"/>
    <property type="molecule type" value="Genomic_DNA"/>
</dbReference>
<protein>
    <submittedName>
        <fullName evidence="1">Uncharacterized protein</fullName>
    </submittedName>
</protein>
<dbReference type="RefSeq" id="WP_160821075.1">
    <property type="nucleotide sequence ID" value="NZ_JBHSXE010000001.1"/>
</dbReference>
<evidence type="ECO:0000313" key="1">
    <source>
        <dbReference type="EMBL" id="MFC6884739.1"/>
    </source>
</evidence>
<reference evidence="2" key="1">
    <citation type="journal article" date="2019" name="Int. J. Syst. Evol. Microbiol.">
        <title>The Global Catalogue of Microorganisms (GCM) 10K type strain sequencing project: providing services to taxonomists for standard genome sequencing and annotation.</title>
        <authorList>
            <consortium name="The Broad Institute Genomics Platform"/>
            <consortium name="The Broad Institute Genome Sequencing Center for Infectious Disease"/>
            <person name="Wu L."/>
            <person name="Ma J."/>
        </authorList>
    </citation>
    <scope>NUCLEOTIDE SEQUENCE [LARGE SCALE GENOMIC DNA]</scope>
    <source>
        <strain evidence="2">JCM 3369</strain>
    </source>
</reference>
<sequence length="74" mass="8346">MSLNRIPGLFCTVVENGSVPALRVVRREYDRRPAYFGCFYYGTEWWITWADGKLLATAEATDEAAAVIRKAMGL</sequence>
<proteinExistence type="predicted"/>
<accession>A0ABW2CVR6</accession>
<dbReference type="Proteomes" id="UP001596380">
    <property type="component" value="Unassembled WGS sequence"/>
</dbReference>
<organism evidence="1 2">
    <name type="scientific">Actinomadura yumaensis</name>
    <dbReference type="NCBI Taxonomy" id="111807"/>
    <lineage>
        <taxon>Bacteria</taxon>
        <taxon>Bacillati</taxon>
        <taxon>Actinomycetota</taxon>
        <taxon>Actinomycetes</taxon>
        <taxon>Streptosporangiales</taxon>
        <taxon>Thermomonosporaceae</taxon>
        <taxon>Actinomadura</taxon>
    </lineage>
</organism>
<gene>
    <name evidence="1" type="ORF">ACFQKB_33615</name>
</gene>
<keyword evidence="2" id="KW-1185">Reference proteome</keyword>